<evidence type="ECO:0008006" key="4">
    <source>
        <dbReference type="Google" id="ProtNLM"/>
    </source>
</evidence>
<dbReference type="PANTHER" id="PTHR38119:SF2">
    <property type="entry name" value="TRANSCRIPTION FACTOR DOMAIN-CONTAINING PROTEIN"/>
    <property type="match status" value="1"/>
</dbReference>
<proteinExistence type="predicted"/>
<sequence length="592" mass="65783">MAVSSTQGFPKFGDGDVLLIVSTTQYYKLHSQVLSTHSQWFADQIAARPPPRLNAQARRENAASYRFELQNIPGEEGPGRFIRIVQSHPHLPPSLAVSSGLVRLGSRRTFGAHPTDDFLVLQDVNESGRSARSSLPLVPNFENGKVESMTNQSWDWLFGVFYNREPRFDDGSLASVLTCVMALIEVAESVSAIDHVRDIVDLALMRQDQVLWTSIMGNPVVWIELGRRVRSPSIYREAAVHLVGQWGVIAEEDKDRIGGDIRAVLDRKAEELALAKEAIEMRILGHYPQFMMRTAAEKPGRPSYSGDIYMWMSVCFFRQWFAQNVSDDRTRRAPDGGLNFYSALHEGGGAYLTHLDFKTFHQYFPMSIKACHVLEANMGVLKEDVKQFVSELMEERTHLKRSDHEITWLTCARVEKEDMPWFPAATSGSGSASGAAGHNNKRRRQDEELRQLYDVLGHENDMLAATTGGHGHGQTHTPSRKSQKTQSPRNHQRGKKRARRVLVDDVDDDDDEGYGDDDDIQGMMNDDGGAHQGFDFDGVALGVAGAAGSLGTVGGVVGGIGGLISDDVFDDGDESGMFVPEDNMDFMDEDNY</sequence>
<feature type="region of interest" description="Disordered" evidence="1">
    <location>
        <begin position="463"/>
        <end position="516"/>
    </location>
</feature>
<accession>A0AA38Y358</accession>
<comment type="caution">
    <text evidence="2">The sequence shown here is derived from an EMBL/GenBank/DDBJ whole genome shotgun (WGS) entry which is preliminary data.</text>
</comment>
<feature type="compositionally biased region" description="Basic residues" evidence="1">
    <location>
        <begin position="490"/>
        <end position="500"/>
    </location>
</feature>
<evidence type="ECO:0000313" key="3">
    <source>
        <dbReference type="Proteomes" id="UP001172681"/>
    </source>
</evidence>
<dbReference type="PANTHER" id="PTHR38119">
    <property type="entry name" value="BTB DOMAIN-CONTAINING PROTEIN-RELATED"/>
    <property type="match status" value="1"/>
</dbReference>
<dbReference type="EMBL" id="JAPDRN010000050">
    <property type="protein sequence ID" value="KAJ9633007.1"/>
    <property type="molecule type" value="Genomic_DNA"/>
</dbReference>
<evidence type="ECO:0000256" key="1">
    <source>
        <dbReference type="SAM" id="MobiDB-lite"/>
    </source>
</evidence>
<protein>
    <recommendedName>
        <fullName evidence="4">BTB domain-containing protein</fullName>
    </recommendedName>
</protein>
<feature type="compositionally biased region" description="Acidic residues" evidence="1">
    <location>
        <begin position="504"/>
        <end position="516"/>
    </location>
</feature>
<feature type="compositionally biased region" description="Low complexity" evidence="1">
    <location>
        <begin position="424"/>
        <end position="437"/>
    </location>
</feature>
<organism evidence="2 3">
    <name type="scientific">Knufia peltigerae</name>
    <dbReference type="NCBI Taxonomy" id="1002370"/>
    <lineage>
        <taxon>Eukaryota</taxon>
        <taxon>Fungi</taxon>
        <taxon>Dikarya</taxon>
        <taxon>Ascomycota</taxon>
        <taxon>Pezizomycotina</taxon>
        <taxon>Eurotiomycetes</taxon>
        <taxon>Chaetothyriomycetidae</taxon>
        <taxon>Chaetothyriales</taxon>
        <taxon>Trichomeriaceae</taxon>
        <taxon>Knufia</taxon>
    </lineage>
</organism>
<reference evidence="2" key="1">
    <citation type="submission" date="2022-10" db="EMBL/GenBank/DDBJ databases">
        <title>Culturing micro-colonial fungi from biological soil crusts in the Mojave desert and describing Neophaeococcomyces mojavensis, and introducing the new genera and species Taxawa tesnikishii.</title>
        <authorList>
            <person name="Kurbessoian T."/>
            <person name="Stajich J.E."/>
        </authorList>
    </citation>
    <scope>NUCLEOTIDE SEQUENCE</scope>
    <source>
        <strain evidence="2">TK_35</strain>
    </source>
</reference>
<dbReference type="AlphaFoldDB" id="A0AA38Y358"/>
<dbReference type="Proteomes" id="UP001172681">
    <property type="component" value="Unassembled WGS sequence"/>
</dbReference>
<gene>
    <name evidence="2" type="ORF">H2204_007397</name>
</gene>
<evidence type="ECO:0000313" key="2">
    <source>
        <dbReference type="EMBL" id="KAJ9633007.1"/>
    </source>
</evidence>
<keyword evidence="3" id="KW-1185">Reference proteome</keyword>
<feature type="region of interest" description="Disordered" evidence="1">
    <location>
        <begin position="422"/>
        <end position="444"/>
    </location>
</feature>
<name>A0AA38Y358_9EURO</name>